<accession>A0A191ZFB5</accession>
<protein>
    <recommendedName>
        <fullName evidence="5">CENP-V/GFA domain-containing protein</fullName>
    </recommendedName>
</protein>
<evidence type="ECO:0000256" key="2">
    <source>
        <dbReference type="ARBA" id="ARBA00022723"/>
    </source>
</evidence>
<dbReference type="AlphaFoldDB" id="A0A191ZFB5"/>
<gene>
    <name evidence="6" type="ORF">A9404_03505</name>
</gene>
<evidence type="ECO:0000313" key="7">
    <source>
        <dbReference type="Proteomes" id="UP000078596"/>
    </source>
</evidence>
<evidence type="ECO:0000259" key="5">
    <source>
        <dbReference type="PROSITE" id="PS51891"/>
    </source>
</evidence>
<feature type="domain" description="CENP-V/GFA" evidence="5">
    <location>
        <begin position="5"/>
        <end position="120"/>
    </location>
</feature>
<keyword evidence="7" id="KW-1185">Reference proteome</keyword>
<dbReference type="PANTHER" id="PTHR33337:SF40">
    <property type="entry name" value="CENP-V_GFA DOMAIN-CONTAINING PROTEIN-RELATED"/>
    <property type="match status" value="1"/>
</dbReference>
<dbReference type="SUPFAM" id="SSF51316">
    <property type="entry name" value="Mss4-like"/>
    <property type="match status" value="1"/>
</dbReference>
<dbReference type="InterPro" id="IPR006913">
    <property type="entry name" value="CENP-V/GFA"/>
</dbReference>
<keyword evidence="4" id="KW-0456">Lyase</keyword>
<dbReference type="PANTHER" id="PTHR33337">
    <property type="entry name" value="GFA DOMAIN-CONTAINING PROTEIN"/>
    <property type="match status" value="1"/>
</dbReference>
<dbReference type="OrthoDB" id="9786619at2"/>
<comment type="similarity">
    <text evidence="1">Belongs to the Gfa family.</text>
</comment>
<dbReference type="PROSITE" id="PS51891">
    <property type="entry name" value="CENP_V_GFA"/>
    <property type="match status" value="1"/>
</dbReference>
<dbReference type="RefSeq" id="WP_066098713.1">
    <property type="nucleotide sequence ID" value="NZ_CP016027.1"/>
</dbReference>
<dbReference type="GO" id="GO:0046872">
    <property type="term" value="F:metal ion binding"/>
    <property type="evidence" value="ECO:0007669"/>
    <property type="project" value="UniProtKB-KW"/>
</dbReference>
<dbReference type="EMBL" id="CP016027">
    <property type="protein sequence ID" value="ANJ66569.1"/>
    <property type="molecule type" value="Genomic_DNA"/>
</dbReference>
<name>A0A191ZFB5_9GAMM</name>
<evidence type="ECO:0000256" key="1">
    <source>
        <dbReference type="ARBA" id="ARBA00005495"/>
    </source>
</evidence>
<dbReference type="STRING" id="1860122.A9404_03505"/>
<proteinExistence type="inferred from homology"/>
<dbReference type="KEGG" id="haz:A9404_03505"/>
<dbReference type="Pfam" id="PF04828">
    <property type="entry name" value="GFA"/>
    <property type="match status" value="1"/>
</dbReference>
<evidence type="ECO:0000256" key="3">
    <source>
        <dbReference type="ARBA" id="ARBA00022833"/>
    </source>
</evidence>
<dbReference type="Proteomes" id="UP000078596">
    <property type="component" value="Chromosome"/>
</dbReference>
<keyword evidence="3" id="KW-0862">Zinc</keyword>
<organism evidence="6 7">
    <name type="scientific">Halothiobacillus diazotrophicus</name>
    <dbReference type="NCBI Taxonomy" id="1860122"/>
    <lineage>
        <taxon>Bacteria</taxon>
        <taxon>Pseudomonadati</taxon>
        <taxon>Pseudomonadota</taxon>
        <taxon>Gammaproteobacteria</taxon>
        <taxon>Chromatiales</taxon>
        <taxon>Halothiobacillaceae</taxon>
        <taxon>Halothiobacillus</taxon>
    </lineage>
</organism>
<keyword evidence="2" id="KW-0479">Metal-binding</keyword>
<sequence>MTNSYQVHCDCGAVKMEMTGMPNVQAYCHCEDCRMLLDVPYHSITAWDRDQVVIKAGEDMLVEYKRPDREMTRVFCRLCGETLYNTNVMGWRLVSQLLIRKCNEFVVPEELRPTAHFYYNERVMNIDDALPKK</sequence>
<dbReference type="GO" id="GO:0016846">
    <property type="term" value="F:carbon-sulfur lyase activity"/>
    <property type="evidence" value="ECO:0007669"/>
    <property type="project" value="InterPro"/>
</dbReference>
<reference evidence="6 7" key="1">
    <citation type="submission" date="2016-06" db="EMBL/GenBank/DDBJ databases">
        <title>Insight into the functional genes involving in sulfur oxidation in Pearl River water.</title>
        <authorList>
            <person name="Luo J."/>
            <person name="Tan X."/>
            <person name="Lin W."/>
        </authorList>
    </citation>
    <scope>NUCLEOTIDE SEQUENCE [LARGE SCALE GENOMIC DNA]</scope>
    <source>
        <strain evidence="6 7">LS2</strain>
    </source>
</reference>
<dbReference type="Gene3D" id="3.90.1590.10">
    <property type="entry name" value="glutathione-dependent formaldehyde- activating enzyme (gfa)"/>
    <property type="match status" value="1"/>
</dbReference>
<evidence type="ECO:0000256" key="4">
    <source>
        <dbReference type="ARBA" id="ARBA00023239"/>
    </source>
</evidence>
<evidence type="ECO:0000313" key="6">
    <source>
        <dbReference type="EMBL" id="ANJ66569.1"/>
    </source>
</evidence>
<dbReference type="InterPro" id="IPR011057">
    <property type="entry name" value="Mss4-like_sf"/>
</dbReference>